<dbReference type="InterPro" id="IPR001128">
    <property type="entry name" value="Cyt_P450"/>
</dbReference>
<dbReference type="InterPro" id="IPR036396">
    <property type="entry name" value="Cyt_P450_sf"/>
</dbReference>
<evidence type="ECO:0000256" key="15">
    <source>
        <dbReference type="SAM" id="Phobius"/>
    </source>
</evidence>
<dbReference type="OrthoDB" id="3366823at2759"/>
<dbReference type="STRING" id="914234.M2P842"/>
<comment type="cofactor">
    <cofactor evidence="1 12 13">
        <name>heme</name>
        <dbReference type="ChEBI" id="CHEBI:30413"/>
    </cofactor>
</comment>
<dbReference type="GO" id="GO:0008395">
    <property type="term" value="F:steroid hydroxylase activity"/>
    <property type="evidence" value="ECO:0007669"/>
    <property type="project" value="TreeGrafter"/>
</dbReference>
<dbReference type="PANTHER" id="PTHR24304">
    <property type="entry name" value="CYTOCHROME P450 FAMILY 7"/>
    <property type="match status" value="1"/>
</dbReference>
<dbReference type="EMBL" id="KB445818">
    <property type="protein sequence ID" value="EMD31509.1"/>
    <property type="molecule type" value="Genomic_DNA"/>
</dbReference>
<evidence type="ECO:0000313" key="17">
    <source>
        <dbReference type="Proteomes" id="UP000016930"/>
    </source>
</evidence>
<feature type="binding site" evidence="14">
    <location>
        <position position="286"/>
    </location>
    <ligand>
        <name>substrate</name>
    </ligand>
</feature>
<dbReference type="GO" id="GO:0005506">
    <property type="term" value="F:iron ion binding"/>
    <property type="evidence" value="ECO:0007669"/>
    <property type="project" value="InterPro"/>
</dbReference>
<protein>
    <recommendedName>
        <fullName evidence="18">Cytochrome P450</fullName>
    </recommendedName>
</protein>
<keyword evidence="17" id="KW-1185">Reference proteome</keyword>
<evidence type="ECO:0000256" key="1">
    <source>
        <dbReference type="ARBA" id="ARBA00001971"/>
    </source>
</evidence>
<evidence type="ECO:0000256" key="9">
    <source>
        <dbReference type="ARBA" id="ARBA00023004"/>
    </source>
</evidence>
<dbReference type="GO" id="GO:0016705">
    <property type="term" value="F:oxidoreductase activity, acting on paired donors, with incorporation or reduction of molecular oxygen"/>
    <property type="evidence" value="ECO:0007669"/>
    <property type="project" value="InterPro"/>
</dbReference>
<accession>M2P842</accession>
<dbReference type="Proteomes" id="UP000016930">
    <property type="component" value="Unassembled WGS sequence"/>
</dbReference>
<proteinExistence type="inferred from homology"/>
<dbReference type="GO" id="GO:0006629">
    <property type="term" value="P:lipid metabolic process"/>
    <property type="evidence" value="ECO:0007669"/>
    <property type="project" value="UniProtKB-KW"/>
</dbReference>
<reference evidence="16 17" key="1">
    <citation type="journal article" date="2012" name="Proc. Natl. Acad. Sci. U.S.A.">
        <title>Comparative genomics of Ceriporiopsis subvermispora and Phanerochaete chrysosporium provide insight into selective ligninolysis.</title>
        <authorList>
            <person name="Fernandez-Fueyo E."/>
            <person name="Ruiz-Duenas F.J."/>
            <person name="Ferreira P."/>
            <person name="Floudas D."/>
            <person name="Hibbett D.S."/>
            <person name="Canessa P."/>
            <person name="Larrondo L.F."/>
            <person name="James T.Y."/>
            <person name="Seelenfreund D."/>
            <person name="Lobos S."/>
            <person name="Polanco R."/>
            <person name="Tello M."/>
            <person name="Honda Y."/>
            <person name="Watanabe T."/>
            <person name="Watanabe T."/>
            <person name="Ryu J.S."/>
            <person name="Kubicek C.P."/>
            <person name="Schmoll M."/>
            <person name="Gaskell J."/>
            <person name="Hammel K.E."/>
            <person name="St John F.J."/>
            <person name="Vanden Wymelenberg A."/>
            <person name="Sabat G."/>
            <person name="Splinter BonDurant S."/>
            <person name="Syed K."/>
            <person name="Yadav J.S."/>
            <person name="Doddapaneni H."/>
            <person name="Subramanian V."/>
            <person name="Lavin J.L."/>
            <person name="Oguiza J.A."/>
            <person name="Perez G."/>
            <person name="Pisabarro A.G."/>
            <person name="Ramirez L."/>
            <person name="Santoyo F."/>
            <person name="Master E."/>
            <person name="Coutinho P.M."/>
            <person name="Henrissat B."/>
            <person name="Lombard V."/>
            <person name="Magnuson J.K."/>
            <person name="Kuees U."/>
            <person name="Hori C."/>
            <person name="Igarashi K."/>
            <person name="Samejima M."/>
            <person name="Held B.W."/>
            <person name="Barry K.W."/>
            <person name="LaButti K.M."/>
            <person name="Lapidus A."/>
            <person name="Lindquist E.A."/>
            <person name="Lucas S.M."/>
            <person name="Riley R."/>
            <person name="Salamov A.A."/>
            <person name="Hoffmeister D."/>
            <person name="Schwenk D."/>
            <person name="Hadar Y."/>
            <person name="Yarden O."/>
            <person name="de Vries R.P."/>
            <person name="Wiebenga A."/>
            <person name="Stenlid J."/>
            <person name="Eastwood D."/>
            <person name="Grigoriev I.V."/>
            <person name="Berka R.M."/>
            <person name="Blanchette R.A."/>
            <person name="Kersten P."/>
            <person name="Martinez A.T."/>
            <person name="Vicuna R."/>
            <person name="Cullen D."/>
        </authorList>
    </citation>
    <scope>NUCLEOTIDE SEQUENCE [LARGE SCALE GENOMIC DNA]</scope>
    <source>
        <strain evidence="16 17">B</strain>
    </source>
</reference>
<evidence type="ECO:0000256" key="6">
    <source>
        <dbReference type="ARBA" id="ARBA00022723"/>
    </source>
</evidence>
<keyword evidence="10" id="KW-0443">Lipid metabolism</keyword>
<organism evidence="16 17">
    <name type="scientific">Ceriporiopsis subvermispora (strain B)</name>
    <name type="common">White-rot fungus</name>
    <name type="synonym">Gelatoporia subvermispora</name>
    <dbReference type="NCBI Taxonomy" id="914234"/>
    <lineage>
        <taxon>Eukaryota</taxon>
        <taxon>Fungi</taxon>
        <taxon>Dikarya</taxon>
        <taxon>Basidiomycota</taxon>
        <taxon>Agaricomycotina</taxon>
        <taxon>Agaricomycetes</taxon>
        <taxon>Polyporales</taxon>
        <taxon>Gelatoporiaceae</taxon>
        <taxon>Gelatoporia</taxon>
    </lineage>
</organism>
<dbReference type="HOGENOM" id="CLU_018012_5_1_1"/>
<evidence type="ECO:0000313" key="16">
    <source>
        <dbReference type="EMBL" id="EMD31509.1"/>
    </source>
</evidence>
<keyword evidence="6 12" id="KW-0479">Metal-binding</keyword>
<gene>
    <name evidence="16" type="ORF">CERSUDRAFT_119728</name>
</gene>
<keyword evidence="15" id="KW-1133">Transmembrane helix</keyword>
<keyword evidence="8" id="KW-0560">Oxidoreductase</keyword>
<evidence type="ECO:0000256" key="3">
    <source>
        <dbReference type="ARBA" id="ARBA00004860"/>
    </source>
</evidence>
<comment type="subcellular location">
    <subcellularLocation>
        <location evidence="2 12">Endoplasmic reticulum membrane</location>
    </subcellularLocation>
</comment>
<evidence type="ECO:0000256" key="10">
    <source>
        <dbReference type="ARBA" id="ARBA00023098"/>
    </source>
</evidence>
<keyword evidence="7 12" id="KW-0256">Endoplasmic reticulum</keyword>
<dbReference type="Gene3D" id="1.10.630.10">
    <property type="entry name" value="Cytochrome P450"/>
    <property type="match status" value="1"/>
</dbReference>
<sequence>MNSLCEQLADHQYAVALVLFVAGVLFFYVKQQSSGLHRPPRVPYWIPWLGSAIEMGRNPDAFFEKMTQRYGPVFKLKTVGKSMIYVTSPTLIQSIFRDSKHYDFHDIRMKMNEEVFLIPGAAMPPDLVKSWFLAHHRVLAPTSVPEMLKHYTHHAHHNVLASIAEMSGRKTRMADFIVPTAYEATGKALFGELFPARQTLANFQRFDRDFPLMAAGAPGFMLAKARRAWWNVISVLEDYVKEVELDEDVDVPPLAKLTLDVKQQGGWDARTAAIVMAADMWASQTNGLWAAYWVMAFMLFEPNGLAPLVAEIDRARTSWVSQHPEKTLDATTFHEFMADSTKAMPLLASAVQESLRISSSVMPIRRVVEPVELGGYSLQKDDVVIAVTRAVHLDDEIHPDAAAFRVDRYCEGKTFTKDGRSVPNHSMPFGGGVSICEGRHFVIGELKTLVALILTYATVELADRSGVRPEFDWSRLGSGIMQPRGDIDVIVRKREFSTLV</sequence>
<name>M2P842_CERS8</name>
<dbReference type="AlphaFoldDB" id="M2P842"/>
<dbReference type="GO" id="GO:0005789">
    <property type="term" value="C:endoplasmic reticulum membrane"/>
    <property type="evidence" value="ECO:0007669"/>
    <property type="project" value="UniProtKB-SubCell"/>
</dbReference>
<evidence type="ECO:0000256" key="14">
    <source>
        <dbReference type="PIRSR" id="PIRSR000047-2"/>
    </source>
</evidence>
<dbReference type="InterPro" id="IPR002403">
    <property type="entry name" value="Cyt_P450_E_grp-IV"/>
</dbReference>
<evidence type="ECO:0000256" key="13">
    <source>
        <dbReference type="PIRSR" id="PIRSR000047-1"/>
    </source>
</evidence>
<keyword evidence="5 12" id="KW-0349">Heme</keyword>
<evidence type="ECO:0008006" key="18">
    <source>
        <dbReference type="Google" id="ProtNLM"/>
    </source>
</evidence>
<evidence type="ECO:0000256" key="4">
    <source>
        <dbReference type="ARBA" id="ARBA00010617"/>
    </source>
</evidence>
<evidence type="ECO:0000256" key="2">
    <source>
        <dbReference type="ARBA" id="ARBA00004586"/>
    </source>
</evidence>
<dbReference type="InterPro" id="IPR050529">
    <property type="entry name" value="CYP450_sterol_14alpha_dmase"/>
</dbReference>
<dbReference type="PRINTS" id="PR00465">
    <property type="entry name" value="EP450IV"/>
</dbReference>
<evidence type="ECO:0000256" key="5">
    <source>
        <dbReference type="ARBA" id="ARBA00022617"/>
    </source>
</evidence>
<dbReference type="SUPFAM" id="SSF48264">
    <property type="entry name" value="Cytochrome P450"/>
    <property type="match status" value="1"/>
</dbReference>
<dbReference type="Pfam" id="PF00067">
    <property type="entry name" value="p450"/>
    <property type="match status" value="1"/>
</dbReference>
<keyword evidence="11 12" id="KW-0472">Membrane</keyword>
<keyword evidence="9 12" id="KW-0408">Iron</keyword>
<evidence type="ECO:0000256" key="12">
    <source>
        <dbReference type="PIRNR" id="PIRNR000047"/>
    </source>
</evidence>
<dbReference type="InterPro" id="IPR024204">
    <property type="entry name" value="Cyt_P450_CYP7A1-type"/>
</dbReference>
<keyword evidence="15" id="KW-0812">Transmembrane</keyword>
<comment type="similarity">
    <text evidence="4 12">Belongs to the cytochrome P450 family.</text>
</comment>
<evidence type="ECO:0000256" key="11">
    <source>
        <dbReference type="ARBA" id="ARBA00023136"/>
    </source>
</evidence>
<dbReference type="PIRSF" id="PIRSF000047">
    <property type="entry name" value="Cytochrome_CYPVIIA1"/>
    <property type="match status" value="1"/>
</dbReference>
<dbReference type="GO" id="GO:0020037">
    <property type="term" value="F:heme binding"/>
    <property type="evidence" value="ECO:0007669"/>
    <property type="project" value="InterPro"/>
</dbReference>
<feature type="binding site" description="axial binding residue" evidence="13">
    <location>
        <position position="436"/>
    </location>
    <ligand>
        <name>heme</name>
        <dbReference type="ChEBI" id="CHEBI:30413"/>
    </ligand>
    <ligandPart>
        <name>Fe</name>
        <dbReference type="ChEBI" id="CHEBI:18248"/>
    </ligandPart>
</feature>
<evidence type="ECO:0000256" key="7">
    <source>
        <dbReference type="ARBA" id="ARBA00022824"/>
    </source>
</evidence>
<dbReference type="PANTHER" id="PTHR24304:SF2">
    <property type="entry name" value="24-HYDROXYCHOLESTEROL 7-ALPHA-HYDROXYLASE"/>
    <property type="match status" value="1"/>
</dbReference>
<evidence type="ECO:0000256" key="8">
    <source>
        <dbReference type="ARBA" id="ARBA00023002"/>
    </source>
</evidence>
<feature type="transmembrane region" description="Helical" evidence="15">
    <location>
        <begin position="12"/>
        <end position="29"/>
    </location>
</feature>
<comment type="pathway">
    <text evidence="3">Lipid metabolism; bile acid biosynthesis.</text>
</comment>